<feature type="transmembrane region" description="Helical" evidence="1">
    <location>
        <begin position="175"/>
        <end position="192"/>
    </location>
</feature>
<dbReference type="GO" id="GO:0008237">
    <property type="term" value="F:metallopeptidase activity"/>
    <property type="evidence" value="ECO:0007669"/>
    <property type="project" value="UniProtKB-KW"/>
</dbReference>
<dbReference type="GO" id="GO:0080120">
    <property type="term" value="P:CAAX-box protein maturation"/>
    <property type="evidence" value="ECO:0007669"/>
    <property type="project" value="UniProtKB-ARBA"/>
</dbReference>
<feature type="transmembrane region" description="Helical" evidence="1">
    <location>
        <begin position="142"/>
        <end position="163"/>
    </location>
</feature>
<dbReference type="Pfam" id="PF02517">
    <property type="entry name" value="Rce1-like"/>
    <property type="match status" value="1"/>
</dbReference>
<keyword evidence="1" id="KW-0472">Membrane</keyword>
<dbReference type="GO" id="GO:0006508">
    <property type="term" value="P:proteolysis"/>
    <property type="evidence" value="ECO:0007669"/>
    <property type="project" value="UniProtKB-KW"/>
</dbReference>
<reference evidence="3 4" key="1">
    <citation type="journal article" date="2019" name="Nat. Microbiol.">
        <title>Mediterranean grassland soil C-N compound turnover is dependent on rainfall and depth, and is mediated by genomically divergent microorganisms.</title>
        <authorList>
            <person name="Diamond S."/>
            <person name="Andeer P.F."/>
            <person name="Li Z."/>
            <person name="Crits-Christoph A."/>
            <person name="Burstein D."/>
            <person name="Anantharaman K."/>
            <person name="Lane K.R."/>
            <person name="Thomas B.C."/>
            <person name="Pan C."/>
            <person name="Northen T.R."/>
            <person name="Banfield J.F."/>
        </authorList>
    </citation>
    <scope>NUCLEOTIDE SEQUENCE [LARGE SCALE GENOMIC DNA]</scope>
    <source>
        <strain evidence="3">WS_8</strain>
    </source>
</reference>
<keyword evidence="1" id="KW-0812">Transmembrane</keyword>
<feature type="transmembrane region" description="Helical" evidence="1">
    <location>
        <begin position="31"/>
        <end position="50"/>
    </location>
</feature>
<comment type="caution">
    <text evidence="3">The sequence shown here is derived from an EMBL/GenBank/DDBJ whole genome shotgun (WGS) entry which is preliminary data.</text>
</comment>
<dbReference type="PANTHER" id="PTHR35797">
    <property type="entry name" value="PROTEASE-RELATED"/>
    <property type="match status" value="1"/>
</dbReference>
<organism evidence="3 4">
    <name type="scientific">Eiseniibacteriota bacterium</name>
    <dbReference type="NCBI Taxonomy" id="2212470"/>
    <lineage>
        <taxon>Bacteria</taxon>
        <taxon>Candidatus Eiseniibacteriota</taxon>
    </lineage>
</organism>
<feature type="transmembrane region" description="Helical" evidence="1">
    <location>
        <begin position="233"/>
        <end position="253"/>
    </location>
</feature>
<dbReference type="InterPro" id="IPR003675">
    <property type="entry name" value="Rce1/LyrA-like_dom"/>
</dbReference>
<dbReference type="Proteomes" id="UP000316609">
    <property type="component" value="Unassembled WGS sequence"/>
</dbReference>
<sequence length="279" mass="30479">MGFFSLTFGAAWICFISVAAALPAPGMLGYLVVLLGTVTPSLVALTLTFRRHGQAGVRALVGRVLHWRVSARWYLFTAGYTIGIKLTVALLHRVTTGAWPRFENLSWHMIPLAIAISTPVQAGEEIGWRGYALPGLAERFGLARASLLLGLIWALWHLPLFFVRWADTYGQSFPLFALQVVALSVAFAWLWAKTNQSLLLPMLLHAAVNNSKDIVPSAVQGAANTFGFGGSPMAWLTLAALWACAAFFLAWMARTESRRAADGRYRPPRDSGQVRAAIP</sequence>
<keyword evidence="3" id="KW-0482">Metalloprotease</keyword>
<accession>A0A538TQ00</accession>
<dbReference type="GO" id="GO:0004175">
    <property type="term" value="F:endopeptidase activity"/>
    <property type="evidence" value="ECO:0007669"/>
    <property type="project" value="UniProtKB-ARBA"/>
</dbReference>
<evidence type="ECO:0000313" key="3">
    <source>
        <dbReference type="EMBL" id="TMQ65711.1"/>
    </source>
</evidence>
<dbReference type="PANTHER" id="PTHR35797:SF1">
    <property type="entry name" value="PROTEASE"/>
    <property type="match status" value="1"/>
</dbReference>
<evidence type="ECO:0000313" key="4">
    <source>
        <dbReference type="Proteomes" id="UP000316609"/>
    </source>
</evidence>
<feature type="domain" description="CAAX prenyl protease 2/Lysostaphin resistance protein A-like" evidence="2">
    <location>
        <begin position="110"/>
        <end position="209"/>
    </location>
</feature>
<keyword evidence="1" id="KW-1133">Transmembrane helix</keyword>
<gene>
    <name evidence="3" type="ORF">E6K78_07275</name>
</gene>
<keyword evidence="3" id="KW-0645">Protease</keyword>
<dbReference type="AlphaFoldDB" id="A0A538TQ00"/>
<feature type="transmembrane region" description="Helical" evidence="1">
    <location>
        <begin position="71"/>
        <end position="91"/>
    </location>
</feature>
<name>A0A538TQ00_UNCEI</name>
<protein>
    <submittedName>
        <fullName evidence="3">CPBP family intramembrane metalloprotease</fullName>
    </submittedName>
</protein>
<proteinExistence type="predicted"/>
<dbReference type="EMBL" id="VBOY01000067">
    <property type="protein sequence ID" value="TMQ65711.1"/>
    <property type="molecule type" value="Genomic_DNA"/>
</dbReference>
<evidence type="ECO:0000259" key="2">
    <source>
        <dbReference type="Pfam" id="PF02517"/>
    </source>
</evidence>
<keyword evidence="3" id="KW-0378">Hydrolase</keyword>
<dbReference type="InterPro" id="IPR042150">
    <property type="entry name" value="MmRce1-like"/>
</dbReference>
<evidence type="ECO:0000256" key="1">
    <source>
        <dbReference type="SAM" id="Phobius"/>
    </source>
</evidence>